<evidence type="ECO:0000313" key="3">
    <source>
        <dbReference type="Proteomes" id="UP000203549"/>
    </source>
</evidence>
<sequence>MSSIPAESRAFIKPFDGIDVTCLVVDVVAWFGLDEIISILNQNACTAYKSLPVSQKALWRQLEPQVHSEKQFITALGVRMLIGRLQNIDCTPQSTCGPAYYNNTVLDQYPSANYPTSSVCYNQPKFELNTSLHNLGNIFINEAIYDIRAYPQLEEVNSKMNRIYDILLIRDVTQ</sequence>
<dbReference type="Proteomes" id="UP000203549">
    <property type="component" value="Segment"/>
</dbReference>
<dbReference type="Pfam" id="PF04512">
    <property type="entry name" value="Baculo_PEP_N"/>
    <property type="match status" value="1"/>
</dbReference>
<dbReference type="GeneID" id="10722900"/>
<evidence type="ECO:0000313" key="2">
    <source>
        <dbReference type="EMBL" id="AEB00307.1"/>
    </source>
</evidence>
<dbReference type="OrthoDB" id="11749at10239"/>
<proteinExistence type="predicted"/>
<dbReference type="EMBL" id="HQ116624">
    <property type="protein sequence ID" value="AEB00307.1"/>
    <property type="molecule type" value="Genomic_DNA"/>
</dbReference>
<dbReference type="RefSeq" id="YP_004376227.1">
    <property type="nucleotide sequence ID" value="NC_015398.1"/>
</dbReference>
<dbReference type="InterPro" id="IPR007600">
    <property type="entry name" value="Baculo_PEP_N"/>
</dbReference>
<evidence type="ECO:0000259" key="1">
    <source>
        <dbReference type="Pfam" id="PF04512"/>
    </source>
</evidence>
<name>F4ZKP6_9BBAC</name>
<keyword evidence="3" id="KW-1185">Reference proteome</keyword>
<dbReference type="GO" id="GO:0019028">
    <property type="term" value="C:viral capsid"/>
    <property type="evidence" value="ECO:0007669"/>
    <property type="project" value="InterPro"/>
</dbReference>
<dbReference type="KEGG" id="vg:10722900"/>
<accession>F4ZKP6</accession>
<dbReference type="GO" id="GO:0005198">
    <property type="term" value="F:structural molecule activity"/>
    <property type="evidence" value="ECO:0007669"/>
    <property type="project" value="InterPro"/>
</dbReference>
<protein>
    <submittedName>
        <fullName evidence="2">Pep-1</fullName>
    </submittedName>
</protein>
<reference evidence="2 3" key="1">
    <citation type="journal article" date="2011" name="Arch. Virol.">
        <title>Genomic sequencing and analysis of Clostera anachoreta granulovirus.</title>
        <authorList>
            <person name="Liang Z."/>
            <person name="Zhang X."/>
            <person name="Yin X."/>
            <person name="Cao S."/>
            <person name="Xu F."/>
        </authorList>
    </citation>
    <scope>NUCLEOTIDE SEQUENCE [LARGE SCALE GENOMIC DNA]</scope>
    <source>
        <strain evidence="2">ClanGV-HBHN</strain>
    </source>
</reference>
<dbReference type="GO" id="GO:0019031">
    <property type="term" value="C:viral envelope"/>
    <property type="evidence" value="ECO:0007669"/>
    <property type="project" value="InterPro"/>
</dbReference>
<feature type="domain" description="Baculovirus polyhedron envelope protein PEP N-terminal" evidence="1">
    <location>
        <begin position="16"/>
        <end position="97"/>
    </location>
</feature>
<organism evidence="2 3">
    <name type="scientific">Clostera anachoreta granulovirus</name>
    <dbReference type="NCBI Taxonomy" id="283675"/>
    <lineage>
        <taxon>Viruses</taxon>
        <taxon>Viruses incertae sedis</taxon>
        <taxon>Naldaviricetes</taxon>
        <taxon>Lefavirales</taxon>
        <taxon>Baculoviridae</taxon>
        <taxon>Betabaculovirus</taxon>
        <taxon>Betabaculovirus clanachoretae</taxon>
    </lineage>
</organism>